<dbReference type="EMBL" id="NFJD01000001">
    <property type="protein sequence ID" value="OUO57461.1"/>
    <property type="molecule type" value="Genomic_DNA"/>
</dbReference>
<feature type="transmembrane region" description="Helical" evidence="1">
    <location>
        <begin position="151"/>
        <end position="169"/>
    </location>
</feature>
<feature type="transmembrane region" description="Helical" evidence="1">
    <location>
        <begin position="94"/>
        <end position="114"/>
    </location>
</feature>
<keyword evidence="1" id="KW-0472">Membrane</keyword>
<feature type="domain" description="EamA" evidence="2">
    <location>
        <begin position="149"/>
        <end position="284"/>
    </location>
</feature>
<feature type="transmembrane region" description="Helical" evidence="1">
    <location>
        <begin position="268"/>
        <end position="289"/>
    </location>
</feature>
<name>A0A1Y4DQ18_9BACT</name>
<dbReference type="SUPFAM" id="SSF103481">
    <property type="entry name" value="Multidrug resistance efflux transporter EmrE"/>
    <property type="match status" value="2"/>
</dbReference>
<keyword evidence="4" id="KW-1185">Reference proteome</keyword>
<evidence type="ECO:0000313" key="3">
    <source>
        <dbReference type="EMBL" id="OUO57461.1"/>
    </source>
</evidence>
<feature type="transmembrane region" description="Helical" evidence="1">
    <location>
        <begin position="181"/>
        <end position="203"/>
    </location>
</feature>
<dbReference type="Proteomes" id="UP000196368">
    <property type="component" value="Unassembled WGS sequence"/>
</dbReference>
<feature type="transmembrane region" description="Helical" evidence="1">
    <location>
        <begin position="121"/>
        <end position="139"/>
    </location>
</feature>
<keyword evidence="1" id="KW-0812">Transmembrane</keyword>
<feature type="transmembrane region" description="Helical" evidence="1">
    <location>
        <begin position="215"/>
        <end position="234"/>
    </location>
</feature>
<protein>
    <recommendedName>
        <fullName evidence="2">EamA domain-containing protein</fullName>
    </recommendedName>
</protein>
<sequence length="315" mass="34513">MLNWKGFLYAVITSATFGLIPLFTLPLLREGMNIPSILFYRFFIAVLMLGLLAFFTRRSLRVTKNELGVLAGLSLLYIGSAVFLFWSYHYLASGIATTMMFLYPVFVALIMIYVFKEKNSFWTMLAIGLAVAGVALLSWNGKAGGVSFRGILLAVLSGFSYGIYIIAVNKSSVRNMSSDKLTFYVFLFTALFLLAGAGSMGWLQPAPGWKSDLNLTFLALIPTVVSNLTLVLAIKEIGSTFCSVLGAMEPVTAMTVGVWVFGEPFTRSTAWGVALIILAVTLVVLAPALEKGYRTGKFLYITKVKGIHPNIVPYH</sequence>
<keyword evidence="1" id="KW-1133">Transmembrane helix</keyword>
<dbReference type="InterPro" id="IPR037185">
    <property type="entry name" value="EmrE-like"/>
</dbReference>
<reference evidence="4" key="1">
    <citation type="submission" date="2017-04" db="EMBL/GenBank/DDBJ databases">
        <title>Function of individual gut microbiota members based on whole genome sequencing of pure cultures obtained from chicken caecum.</title>
        <authorList>
            <person name="Medvecky M."/>
            <person name="Cejkova D."/>
            <person name="Polansky O."/>
            <person name="Karasova D."/>
            <person name="Kubasova T."/>
            <person name="Cizek A."/>
            <person name="Rychlik I."/>
        </authorList>
    </citation>
    <scope>NUCLEOTIDE SEQUENCE [LARGE SCALE GENOMIC DNA]</scope>
    <source>
        <strain evidence="4">An273</strain>
    </source>
</reference>
<dbReference type="AlphaFoldDB" id="A0A1Y4DQ18"/>
<dbReference type="PANTHER" id="PTHR22911:SF137">
    <property type="entry name" value="SOLUTE CARRIER FAMILY 35 MEMBER G2-RELATED"/>
    <property type="match status" value="1"/>
</dbReference>
<dbReference type="GO" id="GO:0016020">
    <property type="term" value="C:membrane"/>
    <property type="evidence" value="ECO:0007669"/>
    <property type="project" value="InterPro"/>
</dbReference>
<feature type="transmembrane region" description="Helical" evidence="1">
    <location>
        <begin position="241"/>
        <end position="262"/>
    </location>
</feature>
<feature type="domain" description="EamA" evidence="2">
    <location>
        <begin position="5"/>
        <end position="138"/>
    </location>
</feature>
<gene>
    <name evidence="3" type="ORF">B5F75_01425</name>
</gene>
<dbReference type="InterPro" id="IPR000620">
    <property type="entry name" value="EamA_dom"/>
</dbReference>
<evidence type="ECO:0000313" key="4">
    <source>
        <dbReference type="Proteomes" id="UP000196368"/>
    </source>
</evidence>
<feature type="transmembrane region" description="Helical" evidence="1">
    <location>
        <begin position="67"/>
        <end position="88"/>
    </location>
</feature>
<proteinExistence type="predicted"/>
<evidence type="ECO:0000259" key="2">
    <source>
        <dbReference type="Pfam" id="PF00892"/>
    </source>
</evidence>
<accession>A0A1Y4DQ18</accession>
<dbReference type="Pfam" id="PF00892">
    <property type="entry name" value="EamA"/>
    <property type="match status" value="2"/>
</dbReference>
<comment type="caution">
    <text evidence="3">The sequence shown here is derived from an EMBL/GenBank/DDBJ whole genome shotgun (WGS) entry which is preliminary data.</text>
</comment>
<organism evidence="3 4">
    <name type="scientific">Candidatus Avelusimicrobium gallicola</name>
    <dbReference type="NCBI Taxonomy" id="2562704"/>
    <lineage>
        <taxon>Bacteria</taxon>
        <taxon>Pseudomonadati</taxon>
        <taxon>Elusimicrobiota</taxon>
        <taxon>Elusimicrobia</taxon>
        <taxon>Elusimicrobiales</taxon>
        <taxon>Elusimicrobiaceae</taxon>
        <taxon>Candidatus Avelusimicrobium</taxon>
    </lineage>
</organism>
<evidence type="ECO:0000256" key="1">
    <source>
        <dbReference type="SAM" id="Phobius"/>
    </source>
</evidence>
<dbReference type="Gene3D" id="1.10.3730.20">
    <property type="match status" value="2"/>
</dbReference>
<feature type="transmembrane region" description="Helical" evidence="1">
    <location>
        <begin position="34"/>
        <end position="55"/>
    </location>
</feature>
<feature type="transmembrane region" description="Helical" evidence="1">
    <location>
        <begin position="7"/>
        <end position="28"/>
    </location>
</feature>
<dbReference type="PANTHER" id="PTHR22911">
    <property type="entry name" value="ACYL-MALONYL CONDENSING ENZYME-RELATED"/>
    <property type="match status" value="1"/>
</dbReference>
<dbReference type="RefSeq" id="WP_087286822.1">
    <property type="nucleotide sequence ID" value="NZ_NFJD01000001.1"/>
</dbReference>
<dbReference type="OrthoDB" id="9806740at2"/>